<evidence type="ECO:0000259" key="11">
    <source>
        <dbReference type="SMART" id="SM00014"/>
    </source>
</evidence>
<feature type="transmembrane region" description="Helical" evidence="10">
    <location>
        <begin position="155"/>
        <end position="179"/>
    </location>
</feature>
<keyword evidence="4 10" id="KW-0812">Transmembrane</keyword>
<keyword evidence="3" id="KW-1003">Cell membrane</keyword>
<keyword evidence="6 10" id="KW-1133">Transmembrane helix</keyword>
<comment type="subcellular location">
    <subcellularLocation>
        <location evidence="1">Cell membrane</location>
        <topology evidence="1">Multi-pass membrane protein</topology>
    </subcellularLocation>
</comment>
<evidence type="ECO:0000256" key="1">
    <source>
        <dbReference type="ARBA" id="ARBA00004651"/>
    </source>
</evidence>
<dbReference type="EC" id="3.6.1.27" evidence="2"/>
<sequence>MRLLFLAPAKLLSEQDKRLYCTIVGWFHRYNSLRWLRRLSATADGPVYLVTALALLGLSEKGQHFFLLLAAGFAIELPLYWLLKNSIRRTRPCHQALGLKIDFEPSDRFSLPSGHTAGACVYASAILAVYPVFAPLAFAWAAMVGLSRIGLGVHYPLDIVAGAALGIGAFGLVPATLLVA</sequence>
<evidence type="ECO:0000256" key="4">
    <source>
        <dbReference type="ARBA" id="ARBA00022692"/>
    </source>
</evidence>
<protein>
    <recommendedName>
        <fullName evidence="2">undecaprenyl-diphosphate phosphatase</fullName>
        <ecNumber evidence="2">3.6.1.27</ecNumber>
    </recommendedName>
    <alternativeName>
        <fullName evidence="8">Undecaprenyl pyrophosphate phosphatase</fullName>
    </alternativeName>
</protein>
<dbReference type="PANTHER" id="PTHR14969">
    <property type="entry name" value="SPHINGOSINE-1-PHOSPHATE PHOSPHOHYDROLASE"/>
    <property type="match status" value="1"/>
</dbReference>
<dbReference type="Gene3D" id="1.20.144.10">
    <property type="entry name" value="Phosphatidic acid phosphatase type 2/haloperoxidase"/>
    <property type="match status" value="1"/>
</dbReference>
<evidence type="ECO:0000256" key="5">
    <source>
        <dbReference type="ARBA" id="ARBA00022801"/>
    </source>
</evidence>
<evidence type="ECO:0000256" key="10">
    <source>
        <dbReference type="SAM" id="Phobius"/>
    </source>
</evidence>
<evidence type="ECO:0000256" key="2">
    <source>
        <dbReference type="ARBA" id="ARBA00012374"/>
    </source>
</evidence>
<dbReference type="SMART" id="SM00014">
    <property type="entry name" value="acidPPc"/>
    <property type="match status" value="1"/>
</dbReference>
<feature type="transmembrane region" description="Helical" evidence="10">
    <location>
        <begin position="119"/>
        <end position="143"/>
    </location>
</feature>
<accession>A0ABT0N202</accession>
<keyword evidence="13" id="KW-1185">Reference proteome</keyword>
<organism evidence="12 13">
    <name type="scientific">Shewanella corallii</name>
    <dbReference type="NCBI Taxonomy" id="560080"/>
    <lineage>
        <taxon>Bacteria</taxon>
        <taxon>Pseudomonadati</taxon>
        <taxon>Pseudomonadota</taxon>
        <taxon>Gammaproteobacteria</taxon>
        <taxon>Alteromonadales</taxon>
        <taxon>Shewanellaceae</taxon>
        <taxon>Shewanella</taxon>
    </lineage>
</organism>
<name>A0ABT0N202_9GAMM</name>
<evidence type="ECO:0000256" key="7">
    <source>
        <dbReference type="ARBA" id="ARBA00023136"/>
    </source>
</evidence>
<evidence type="ECO:0000256" key="6">
    <source>
        <dbReference type="ARBA" id="ARBA00022989"/>
    </source>
</evidence>
<evidence type="ECO:0000313" key="12">
    <source>
        <dbReference type="EMBL" id="MCL2912215.1"/>
    </source>
</evidence>
<keyword evidence="7 10" id="KW-0472">Membrane</keyword>
<dbReference type="EMBL" id="JAKIKT010000001">
    <property type="protein sequence ID" value="MCL2912215.1"/>
    <property type="molecule type" value="Genomic_DNA"/>
</dbReference>
<evidence type="ECO:0000256" key="3">
    <source>
        <dbReference type="ARBA" id="ARBA00022475"/>
    </source>
</evidence>
<dbReference type="RefSeq" id="WP_249247002.1">
    <property type="nucleotide sequence ID" value="NZ_JAKIKT010000001.1"/>
</dbReference>
<feature type="transmembrane region" description="Helical" evidence="10">
    <location>
        <begin position="64"/>
        <end position="83"/>
    </location>
</feature>
<reference evidence="12 13" key="1">
    <citation type="submission" date="2022-01" db="EMBL/GenBank/DDBJ databases">
        <title>Whole genome-based taxonomy of the Shewanellaceae.</title>
        <authorList>
            <person name="Martin-Rodriguez A.J."/>
        </authorList>
    </citation>
    <scope>NUCLEOTIDE SEQUENCE [LARGE SCALE GENOMIC DNA]</scope>
    <source>
        <strain evidence="12 13">DSM 21332</strain>
    </source>
</reference>
<dbReference type="PANTHER" id="PTHR14969:SF62">
    <property type="entry name" value="DECAPRENYLPHOSPHORYL-5-PHOSPHORIBOSE PHOSPHATASE RV3807C-RELATED"/>
    <property type="match status" value="1"/>
</dbReference>
<comment type="catalytic activity">
    <reaction evidence="9">
        <text>di-trans,octa-cis-undecaprenyl diphosphate + H2O = di-trans,octa-cis-undecaprenyl phosphate + phosphate + H(+)</text>
        <dbReference type="Rhea" id="RHEA:28094"/>
        <dbReference type="ChEBI" id="CHEBI:15377"/>
        <dbReference type="ChEBI" id="CHEBI:15378"/>
        <dbReference type="ChEBI" id="CHEBI:43474"/>
        <dbReference type="ChEBI" id="CHEBI:58405"/>
        <dbReference type="ChEBI" id="CHEBI:60392"/>
        <dbReference type="EC" id="3.6.1.27"/>
    </reaction>
</comment>
<dbReference type="InterPro" id="IPR000326">
    <property type="entry name" value="PAP2/HPO"/>
</dbReference>
<gene>
    <name evidence="12" type="ORF">L2725_00215</name>
</gene>
<comment type="caution">
    <text evidence="12">The sequence shown here is derived from an EMBL/GenBank/DDBJ whole genome shotgun (WGS) entry which is preliminary data.</text>
</comment>
<dbReference type="Pfam" id="PF01569">
    <property type="entry name" value="PAP2"/>
    <property type="match status" value="1"/>
</dbReference>
<evidence type="ECO:0000313" key="13">
    <source>
        <dbReference type="Proteomes" id="UP001202831"/>
    </source>
</evidence>
<proteinExistence type="predicted"/>
<feature type="domain" description="Phosphatidic acid phosphatase type 2/haloperoxidase" evidence="11">
    <location>
        <begin position="66"/>
        <end position="174"/>
    </location>
</feature>
<dbReference type="SUPFAM" id="SSF48317">
    <property type="entry name" value="Acid phosphatase/Vanadium-dependent haloperoxidase"/>
    <property type="match status" value="1"/>
</dbReference>
<dbReference type="InterPro" id="IPR036938">
    <property type="entry name" value="PAP2/HPO_sf"/>
</dbReference>
<evidence type="ECO:0000256" key="9">
    <source>
        <dbReference type="ARBA" id="ARBA00047594"/>
    </source>
</evidence>
<dbReference type="CDD" id="cd01610">
    <property type="entry name" value="PAP2_like"/>
    <property type="match status" value="1"/>
</dbReference>
<keyword evidence="5" id="KW-0378">Hydrolase</keyword>
<evidence type="ECO:0000256" key="8">
    <source>
        <dbReference type="ARBA" id="ARBA00032707"/>
    </source>
</evidence>
<dbReference type="Proteomes" id="UP001202831">
    <property type="component" value="Unassembled WGS sequence"/>
</dbReference>